<evidence type="ECO:0000256" key="2">
    <source>
        <dbReference type="ARBA" id="ARBA00022963"/>
    </source>
</evidence>
<feature type="region of interest" description="Disordered" evidence="5">
    <location>
        <begin position="241"/>
        <end position="311"/>
    </location>
</feature>
<dbReference type="InterPro" id="IPR002641">
    <property type="entry name" value="PNPLA_dom"/>
</dbReference>
<feature type="active site" description="Proton acceptor" evidence="4">
    <location>
        <position position="167"/>
    </location>
</feature>
<evidence type="ECO:0000256" key="1">
    <source>
        <dbReference type="ARBA" id="ARBA00022801"/>
    </source>
</evidence>
<evidence type="ECO:0000313" key="8">
    <source>
        <dbReference type="Proteomes" id="UP001500218"/>
    </source>
</evidence>
<dbReference type="Pfam" id="PF01734">
    <property type="entry name" value="Patatin"/>
    <property type="match status" value="1"/>
</dbReference>
<dbReference type="InterPro" id="IPR050301">
    <property type="entry name" value="NTE"/>
</dbReference>
<dbReference type="PROSITE" id="PS51635">
    <property type="entry name" value="PNPLA"/>
    <property type="match status" value="1"/>
</dbReference>
<protein>
    <recommendedName>
        <fullName evidence="6">PNPLA domain-containing protein</fullName>
    </recommendedName>
</protein>
<dbReference type="SUPFAM" id="SSF52151">
    <property type="entry name" value="FabD/lysophospholipase-like"/>
    <property type="match status" value="1"/>
</dbReference>
<evidence type="ECO:0000256" key="4">
    <source>
        <dbReference type="PROSITE-ProRule" id="PRU01161"/>
    </source>
</evidence>
<evidence type="ECO:0000256" key="3">
    <source>
        <dbReference type="ARBA" id="ARBA00023098"/>
    </source>
</evidence>
<dbReference type="PANTHER" id="PTHR14226">
    <property type="entry name" value="NEUROPATHY TARGET ESTERASE/SWISS CHEESE D.MELANOGASTER"/>
    <property type="match status" value="1"/>
</dbReference>
<dbReference type="EMBL" id="BAAALT010000175">
    <property type="protein sequence ID" value="GAA1820683.1"/>
    <property type="molecule type" value="Genomic_DNA"/>
</dbReference>
<feature type="short sequence motif" description="GXGXXG" evidence="4">
    <location>
        <begin position="15"/>
        <end position="20"/>
    </location>
</feature>
<proteinExistence type="predicted"/>
<evidence type="ECO:0000259" key="6">
    <source>
        <dbReference type="PROSITE" id="PS51635"/>
    </source>
</evidence>
<comment type="caution">
    <text evidence="7">The sequence shown here is derived from an EMBL/GenBank/DDBJ whole genome shotgun (WGS) entry which is preliminary data.</text>
</comment>
<name>A0ABP4YN06_9ACTN</name>
<dbReference type="InterPro" id="IPR016035">
    <property type="entry name" value="Acyl_Trfase/lysoPLipase"/>
</dbReference>
<dbReference type="Proteomes" id="UP001500218">
    <property type="component" value="Unassembled WGS sequence"/>
</dbReference>
<organism evidence="7 8">
    <name type="scientific">Luedemannella flava</name>
    <dbReference type="NCBI Taxonomy" id="349316"/>
    <lineage>
        <taxon>Bacteria</taxon>
        <taxon>Bacillati</taxon>
        <taxon>Actinomycetota</taxon>
        <taxon>Actinomycetes</taxon>
        <taxon>Micromonosporales</taxon>
        <taxon>Micromonosporaceae</taxon>
        <taxon>Luedemannella</taxon>
    </lineage>
</organism>
<sequence length="340" mass="36374">MAVRAEVRTAFVLGGGGVLGASEVGMLRALAEADIRPDLVVGTSIGAINGVFVAHDPAGAAERLAEVWRSQVVRTAFAGSLFTRLNTLARSGTHIHANAPLRRLIEDELPARDFADLAVPFQCVAACVERAAAHWFGEGELVPAVLASAAVPGLLPPVRIGDEHFFDGGLVHSIPVGRAVQLGATRIYVLHVGRIEQPLRPPRRPWEVGLVSFEIARRHRFVEEMATLPKGVHAHVLPAGFAEPESSTNGDRPGGDQPGGDQPGGDRTNGGVQAEANGRSPARVPTGRLATRRAASGANRSGELSQWRYKDFGRVDRQIDRAYEATSRYLAEHHLAEHGR</sequence>
<gene>
    <name evidence="7" type="ORF">GCM10009682_46140</name>
</gene>
<accession>A0ABP4YN06</accession>
<feature type="short sequence motif" description="DGA/G" evidence="4">
    <location>
        <begin position="167"/>
        <end position="169"/>
    </location>
</feature>
<feature type="domain" description="PNPLA" evidence="6">
    <location>
        <begin position="11"/>
        <end position="180"/>
    </location>
</feature>
<keyword evidence="3 4" id="KW-0443">Lipid metabolism</keyword>
<evidence type="ECO:0000313" key="7">
    <source>
        <dbReference type="EMBL" id="GAA1820683.1"/>
    </source>
</evidence>
<dbReference type="PANTHER" id="PTHR14226:SF29">
    <property type="entry name" value="NEUROPATHY TARGET ESTERASE SWS"/>
    <property type="match status" value="1"/>
</dbReference>
<keyword evidence="2 4" id="KW-0442">Lipid degradation</keyword>
<feature type="short sequence motif" description="GXSXG" evidence="4">
    <location>
        <begin position="42"/>
        <end position="46"/>
    </location>
</feature>
<evidence type="ECO:0000256" key="5">
    <source>
        <dbReference type="SAM" id="MobiDB-lite"/>
    </source>
</evidence>
<keyword evidence="1 4" id="KW-0378">Hydrolase</keyword>
<feature type="active site" description="Nucleophile" evidence="4">
    <location>
        <position position="44"/>
    </location>
</feature>
<reference evidence="8" key="1">
    <citation type="journal article" date="2019" name="Int. J. Syst. Evol. Microbiol.">
        <title>The Global Catalogue of Microorganisms (GCM) 10K type strain sequencing project: providing services to taxonomists for standard genome sequencing and annotation.</title>
        <authorList>
            <consortium name="The Broad Institute Genomics Platform"/>
            <consortium name="The Broad Institute Genome Sequencing Center for Infectious Disease"/>
            <person name="Wu L."/>
            <person name="Ma J."/>
        </authorList>
    </citation>
    <scope>NUCLEOTIDE SEQUENCE [LARGE SCALE GENOMIC DNA]</scope>
    <source>
        <strain evidence="8">JCM 13250</strain>
    </source>
</reference>
<dbReference type="Gene3D" id="3.40.1090.10">
    <property type="entry name" value="Cytosolic phospholipase A2 catalytic domain"/>
    <property type="match status" value="1"/>
</dbReference>
<keyword evidence="8" id="KW-1185">Reference proteome</keyword>